<dbReference type="EMBL" id="VUNI01000025">
    <property type="protein sequence ID" value="MST75746.1"/>
    <property type="molecule type" value="Genomic_DNA"/>
</dbReference>
<evidence type="ECO:0000256" key="1">
    <source>
        <dbReference type="SAM" id="Coils"/>
    </source>
</evidence>
<gene>
    <name evidence="2" type="ORF">FYJ75_12215</name>
</gene>
<sequence>MELNIEGLTQEQIEAVTKLVQSETDKVRTKYSSELKTVNDELAQYKPKQKSDSELALEQRIANLEAKEKELANKERAMTIADKLKAKGLPSELAQYLNIGEDIDGSIDKVGDALGNYFLGQVSNPSGNHATNKGITKADFAKMSYSERAKLFQENNELYKALSK</sequence>
<reference evidence="2 3" key="1">
    <citation type="submission" date="2019-08" db="EMBL/GenBank/DDBJ databases">
        <title>In-depth cultivation of the pig gut microbiome towards novel bacterial diversity and tailored functional studies.</title>
        <authorList>
            <person name="Wylensek D."/>
            <person name="Hitch T.C.A."/>
            <person name="Clavel T."/>
        </authorList>
    </citation>
    <scope>NUCLEOTIDE SEQUENCE [LARGE SCALE GENOMIC DNA]</scope>
    <source>
        <strain evidence="2 3">MUC/MUC-530-WT-4D</strain>
    </source>
</reference>
<protein>
    <submittedName>
        <fullName evidence="2">DUF4355 domain-containing protein</fullName>
    </submittedName>
</protein>
<proteinExistence type="predicted"/>
<evidence type="ECO:0000313" key="3">
    <source>
        <dbReference type="Proteomes" id="UP000474024"/>
    </source>
</evidence>
<feature type="coiled-coil region" evidence="1">
    <location>
        <begin position="54"/>
        <end position="84"/>
    </location>
</feature>
<dbReference type="Proteomes" id="UP000474024">
    <property type="component" value="Unassembled WGS sequence"/>
</dbReference>
<dbReference type="Pfam" id="PF14265">
    <property type="entry name" value="DUF4355"/>
    <property type="match status" value="1"/>
</dbReference>
<evidence type="ECO:0000313" key="2">
    <source>
        <dbReference type="EMBL" id="MST75746.1"/>
    </source>
</evidence>
<dbReference type="AlphaFoldDB" id="A0A6L5YUV7"/>
<dbReference type="InterPro" id="IPR025580">
    <property type="entry name" value="Gp46"/>
</dbReference>
<keyword evidence="3" id="KW-1185">Reference proteome</keyword>
<dbReference type="RefSeq" id="WP_154430713.1">
    <property type="nucleotide sequence ID" value="NZ_VUNI01000025.1"/>
</dbReference>
<accession>A0A6L5YUV7</accession>
<name>A0A6L5YUV7_9FIRM</name>
<keyword evidence="1" id="KW-0175">Coiled coil</keyword>
<comment type="caution">
    <text evidence="2">The sequence shown here is derived from an EMBL/GenBank/DDBJ whole genome shotgun (WGS) entry which is preliminary data.</text>
</comment>
<organism evidence="2 3">
    <name type="scientific">Roseburia porci</name>
    <dbReference type="NCBI Taxonomy" id="2605790"/>
    <lineage>
        <taxon>Bacteria</taxon>
        <taxon>Bacillati</taxon>
        <taxon>Bacillota</taxon>
        <taxon>Clostridia</taxon>
        <taxon>Lachnospirales</taxon>
        <taxon>Lachnospiraceae</taxon>
        <taxon>Roseburia</taxon>
    </lineage>
</organism>